<dbReference type="InterPro" id="IPR037213">
    <property type="entry name" value="Run_dom_sf"/>
</dbReference>
<accession>A0A3S5CK24</accession>
<dbReference type="OrthoDB" id="6243550at2759"/>
<dbReference type="Gene3D" id="1.20.58.900">
    <property type="match status" value="1"/>
</dbReference>
<keyword evidence="3" id="KW-1185">Reference proteome</keyword>
<gene>
    <name evidence="2" type="ORF">PXEA_LOCUS21186</name>
</gene>
<evidence type="ECO:0000256" key="1">
    <source>
        <dbReference type="SAM" id="MobiDB-lite"/>
    </source>
</evidence>
<feature type="compositionally biased region" description="Low complexity" evidence="1">
    <location>
        <begin position="45"/>
        <end position="60"/>
    </location>
</feature>
<sequence length="131" mass="14071">MYLAMILDTIRAVQETVAYFSQRDQIVGYLPTGQMLQVDSCCSSSSSTTSSTTTTASSSAGNLGNPRSSSATRLVIRQNAVLAVVGPLSVLLSDGLLPPARQIFTGKPRSRLWQMVEEGCRSGMDCYSNVR</sequence>
<evidence type="ECO:0000313" key="3">
    <source>
        <dbReference type="Proteomes" id="UP000784294"/>
    </source>
</evidence>
<evidence type="ECO:0000313" key="2">
    <source>
        <dbReference type="EMBL" id="VEL27746.1"/>
    </source>
</evidence>
<dbReference type="EMBL" id="CAAALY010089564">
    <property type="protein sequence ID" value="VEL27746.1"/>
    <property type="molecule type" value="Genomic_DNA"/>
</dbReference>
<protein>
    <submittedName>
        <fullName evidence="2">Uncharacterized protein</fullName>
    </submittedName>
</protein>
<name>A0A3S5CK24_9PLAT</name>
<organism evidence="2 3">
    <name type="scientific">Protopolystoma xenopodis</name>
    <dbReference type="NCBI Taxonomy" id="117903"/>
    <lineage>
        <taxon>Eukaryota</taxon>
        <taxon>Metazoa</taxon>
        <taxon>Spiralia</taxon>
        <taxon>Lophotrochozoa</taxon>
        <taxon>Platyhelminthes</taxon>
        <taxon>Monogenea</taxon>
        <taxon>Polyopisthocotylea</taxon>
        <taxon>Polystomatidea</taxon>
        <taxon>Polystomatidae</taxon>
        <taxon>Protopolystoma</taxon>
    </lineage>
</organism>
<proteinExistence type="predicted"/>
<reference evidence="2" key="1">
    <citation type="submission" date="2018-11" db="EMBL/GenBank/DDBJ databases">
        <authorList>
            <consortium name="Pathogen Informatics"/>
        </authorList>
    </citation>
    <scope>NUCLEOTIDE SEQUENCE</scope>
</reference>
<feature type="region of interest" description="Disordered" evidence="1">
    <location>
        <begin position="45"/>
        <end position="66"/>
    </location>
</feature>
<dbReference type="Proteomes" id="UP000784294">
    <property type="component" value="Unassembled WGS sequence"/>
</dbReference>
<dbReference type="AlphaFoldDB" id="A0A3S5CK24"/>
<comment type="caution">
    <text evidence="2">The sequence shown here is derived from an EMBL/GenBank/DDBJ whole genome shotgun (WGS) entry which is preliminary data.</text>
</comment>